<feature type="compositionally biased region" description="Low complexity" evidence="1">
    <location>
        <begin position="319"/>
        <end position="333"/>
    </location>
</feature>
<comment type="caution">
    <text evidence="3">The sequence shown here is derived from an EMBL/GenBank/DDBJ whole genome shotgun (WGS) entry which is preliminary data.</text>
</comment>
<evidence type="ECO:0000256" key="1">
    <source>
        <dbReference type="SAM" id="MobiDB-lite"/>
    </source>
</evidence>
<organism evidence="3 4">
    <name type="scientific">Rhizopogon vesiculosus</name>
    <dbReference type="NCBI Taxonomy" id="180088"/>
    <lineage>
        <taxon>Eukaryota</taxon>
        <taxon>Fungi</taxon>
        <taxon>Dikarya</taxon>
        <taxon>Basidiomycota</taxon>
        <taxon>Agaricomycotina</taxon>
        <taxon>Agaricomycetes</taxon>
        <taxon>Agaricomycetidae</taxon>
        <taxon>Boletales</taxon>
        <taxon>Suillineae</taxon>
        <taxon>Rhizopogonaceae</taxon>
        <taxon>Rhizopogon</taxon>
    </lineage>
</organism>
<dbReference type="PROSITE" id="PS51391">
    <property type="entry name" value="CID"/>
    <property type="match status" value="1"/>
</dbReference>
<name>A0A1J8R2G7_9AGAM</name>
<protein>
    <recommendedName>
        <fullName evidence="2">CID domain-containing protein</fullName>
    </recommendedName>
</protein>
<evidence type="ECO:0000313" key="3">
    <source>
        <dbReference type="EMBL" id="OJA15970.1"/>
    </source>
</evidence>
<feature type="compositionally biased region" description="Polar residues" evidence="1">
    <location>
        <begin position="257"/>
        <end position="268"/>
    </location>
</feature>
<dbReference type="InterPro" id="IPR008942">
    <property type="entry name" value="ENTH_VHS"/>
</dbReference>
<dbReference type="AlphaFoldDB" id="A0A1J8R2G7"/>
<feature type="domain" description="CID" evidence="2">
    <location>
        <begin position="47"/>
        <end position="199"/>
    </location>
</feature>
<feature type="compositionally biased region" description="Basic and acidic residues" evidence="1">
    <location>
        <begin position="443"/>
        <end position="453"/>
    </location>
</feature>
<sequence>MKVENANDAASVAFALADISLAETQTGCIINDILINPTVFQAFDASGIMAHLEDFESTLKDVVNAKRLSASKMTRLTEIAMKSMEHDTKLVAILYRTHKSLSSSAKVSSLYAFDALARAARGYATKRGVTGDSNSSIGNAATFLLKVEGVLDGLFQDMIALGNAEAKEKTKKVLDIWTKSSTFPSPVLARLREIMEDRKESVKNATPPIAPVEAQAPIITTPSSTTPSQHPTPPLPDSVQSTLLALLGQAAQAAGQPQSRIQTPPNTVSAPPLGLALLQQLALKANTANASPLSQPGIQLPFQNTQQPSGPLHPPPPSHLNSQSQPYSSPQSQIHHDPSRDPRKSRISQPDLGRERDGYHDLNSRGGSQRGFRGRGRGRGRWDDRDHDRFKDRDWNASSSRPGRSRSRSPRRLNGQRPRPYSPPQRPPASRDVAQTLAATPEVGKDEFGRDIRPSSATPPRAASVDAQPQPRTVSSVDPAPTAAPENRVPVSDRLPSVAASTSTQNAEPHRSSSVPMVQQPGLDQFDITTFDFTAPSSWEALGKMWQITYGGTPSQEELMQFIMTGGTAAAFSGQTNAVQSGQWQDPNWGSQSAGSGRGWRGGRGRGMMTGGRGDDFGHGKYRDGGHWGDDSQHTDAIVLGEDAGHGEEIAHTDLAQAGAGELSNVDHESQNVPGRMQQVGDKWMFMRESGHEGS</sequence>
<feature type="region of interest" description="Disordered" evidence="1">
    <location>
        <begin position="580"/>
        <end position="605"/>
    </location>
</feature>
<accession>A0A1J8R2G7</accession>
<reference evidence="3 4" key="1">
    <citation type="submission" date="2016-03" db="EMBL/GenBank/DDBJ databases">
        <title>Comparative genomics of the ectomycorrhizal sister species Rhizopogon vinicolor and Rhizopogon vesiculosus (Basidiomycota: Boletales) reveals a divergence of the mating type B locus.</title>
        <authorList>
            <person name="Mujic A.B."/>
            <person name="Kuo A."/>
            <person name="Tritt A."/>
            <person name="Lipzen A."/>
            <person name="Chen C."/>
            <person name="Johnson J."/>
            <person name="Sharma A."/>
            <person name="Barry K."/>
            <person name="Grigoriev I.V."/>
            <person name="Spatafora J.W."/>
        </authorList>
    </citation>
    <scope>NUCLEOTIDE SEQUENCE [LARGE SCALE GENOMIC DNA]</scope>
    <source>
        <strain evidence="3 4">AM-OR11-056</strain>
    </source>
</reference>
<feature type="region of interest" description="Disordered" evidence="1">
    <location>
        <begin position="290"/>
        <end position="518"/>
    </location>
</feature>
<dbReference type="Gene3D" id="1.25.40.90">
    <property type="match status" value="1"/>
</dbReference>
<dbReference type="STRING" id="180088.A0A1J8R2G7"/>
<dbReference type="Proteomes" id="UP000183567">
    <property type="component" value="Unassembled WGS sequence"/>
</dbReference>
<feature type="compositionally biased region" description="Gly residues" evidence="1">
    <location>
        <begin position="596"/>
        <end position="605"/>
    </location>
</feature>
<feature type="compositionally biased region" description="Polar residues" evidence="1">
    <location>
        <begin position="580"/>
        <end position="594"/>
    </location>
</feature>
<dbReference type="SUPFAM" id="SSF48464">
    <property type="entry name" value="ENTH/VHS domain"/>
    <property type="match status" value="1"/>
</dbReference>
<feature type="compositionally biased region" description="Basic and acidic residues" evidence="1">
    <location>
        <begin position="380"/>
        <end position="395"/>
    </location>
</feature>
<feature type="region of interest" description="Disordered" evidence="1">
    <location>
        <begin position="210"/>
        <end position="239"/>
    </location>
</feature>
<evidence type="ECO:0000313" key="4">
    <source>
        <dbReference type="Proteomes" id="UP000183567"/>
    </source>
</evidence>
<feature type="compositionally biased region" description="Low complexity" evidence="1">
    <location>
        <begin position="220"/>
        <end position="229"/>
    </location>
</feature>
<dbReference type="InterPro" id="IPR006569">
    <property type="entry name" value="CID_dom"/>
</dbReference>
<evidence type="ECO:0000259" key="2">
    <source>
        <dbReference type="PROSITE" id="PS51391"/>
    </source>
</evidence>
<proteinExistence type="predicted"/>
<feature type="compositionally biased region" description="Basic and acidic residues" evidence="1">
    <location>
        <begin position="334"/>
        <end position="344"/>
    </location>
</feature>
<feature type="region of interest" description="Disordered" evidence="1">
    <location>
        <begin position="249"/>
        <end position="268"/>
    </location>
</feature>
<gene>
    <name evidence="3" type="ORF">AZE42_09711</name>
</gene>
<feature type="compositionally biased region" description="Polar residues" evidence="1">
    <location>
        <begin position="291"/>
        <end position="305"/>
    </location>
</feature>
<feature type="compositionally biased region" description="Polar residues" evidence="1">
    <location>
        <begin position="499"/>
        <end position="517"/>
    </location>
</feature>
<keyword evidence="4" id="KW-1185">Reference proteome</keyword>
<feature type="compositionally biased region" description="Basic and acidic residues" evidence="1">
    <location>
        <begin position="352"/>
        <end position="363"/>
    </location>
</feature>
<dbReference type="EMBL" id="LVVM01002767">
    <property type="protein sequence ID" value="OJA15970.1"/>
    <property type="molecule type" value="Genomic_DNA"/>
</dbReference>
<dbReference type="OrthoDB" id="79367at2759"/>
<dbReference type="Pfam" id="PF04818">
    <property type="entry name" value="CID"/>
    <property type="match status" value="1"/>
</dbReference>
<dbReference type="SMART" id="SM00582">
    <property type="entry name" value="RPR"/>
    <property type="match status" value="1"/>
</dbReference>